<proteinExistence type="predicted"/>
<dbReference type="PANTHER" id="PTHR44103:SF1">
    <property type="entry name" value="PROPROTEIN CONVERTASE P"/>
    <property type="match status" value="1"/>
</dbReference>
<evidence type="ECO:0000313" key="5">
    <source>
        <dbReference type="EMBL" id="GAA1972483.1"/>
    </source>
</evidence>
<evidence type="ECO:0000259" key="4">
    <source>
        <dbReference type="Pfam" id="PF26571"/>
    </source>
</evidence>
<protein>
    <recommendedName>
        <fullName evidence="7">Peptidoglycan binding protein</fullName>
    </recommendedName>
</protein>
<dbReference type="Pfam" id="PF01471">
    <property type="entry name" value="PG_binding_1"/>
    <property type="match status" value="1"/>
</dbReference>
<dbReference type="Pfam" id="PF13517">
    <property type="entry name" value="FG-GAP_3"/>
    <property type="match status" value="2"/>
</dbReference>
<dbReference type="InterPro" id="IPR013517">
    <property type="entry name" value="FG-GAP"/>
</dbReference>
<evidence type="ECO:0000256" key="2">
    <source>
        <dbReference type="SAM" id="SignalP"/>
    </source>
</evidence>
<dbReference type="RefSeq" id="WP_344059171.1">
    <property type="nucleotide sequence ID" value="NZ_BAAAPU010000003.1"/>
</dbReference>
<gene>
    <name evidence="5" type="ORF">GCM10009817_10790</name>
</gene>
<accession>A0ABN2RPR7</accession>
<dbReference type="SUPFAM" id="SSF69318">
    <property type="entry name" value="Integrin alpha N-terminal domain"/>
    <property type="match status" value="1"/>
</dbReference>
<evidence type="ECO:0008006" key="7">
    <source>
        <dbReference type="Google" id="ProtNLM"/>
    </source>
</evidence>
<dbReference type="Gene3D" id="2.115.10.10">
    <property type="entry name" value="Tachylectin 2"/>
    <property type="match status" value="2"/>
</dbReference>
<dbReference type="PROSITE" id="PS51318">
    <property type="entry name" value="TAT"/>
    <property type="match status" value="1"/>
</dbReference>
<reference evidence="5 6" key="1">
    <citation type="journal article" date="2019" name="Int. J. Syst. Evol. Microbiol.">
        <title>The Global Catalogue of Microorganisms (GCM) 10K type strain sequencing project: providing services to taxonomists for standard genome sequencing and annotation.</title>
        <authorList>
            <consortium name="The Broad Institute Genomics Platform"/>
            <consortium name="The Broad Institute Genome Sequencing Center for Infectious Disease"/>
            <person name="Wu L."/>
            <person name="Ma J."/>
        </authorList>
    </citation>
    <scope>NUCLEOTIDE SEQUENCE [LARGE SCALE GENOMIC DNA]</scope>
    <source>
        <strain evidence="5 6">JCM 15628</strain>
    </source>
</reference>
<dbReference type="SUPFAM" id="SSF47090">
    <property type="entry name" value="PGBD-like"/>
    <property type="match status" value="1"/>
</dbReference>
<feature type="domain" description="ARB-07466-like C-terminal" evidence="4">
    <location>
        <begin position="96"/>
        <end position="206"/>
    </location>
</feature>
<dbReference type="Proteomes" id="UP001500013">
    <property type="component" value="Unassembled WGS sequence"/>
</dbReference>
<dbReference type="EMBL" id="BAAAPU010000003">
    <property type="protein sequence ID" value="GAA1972483.1"/>
    <property type="molecule type" value="Genomic_DNA"/>
</dbReference>
<keyword evidence="1 2" id="KW-0732">Signal</keyword>
<evidence type="ECO:0000313" key="6">
    <source>
        <dbReference type="Proteomes" id="UP001500013"/>
    </source>
</evidence>
<dbReference type="InterPro" id="IPR006311">
    <property type="entry name" value="TAT_signal"/>
</dbReference>
<organism evidence="5 6">
    <name type="scientific">Terrabacter lapilli</name>
    <dbReference type="NCBI Taxonomy" id="436231"/>
    <lineage>
        <taxon>Bacteria</taxon>
        <taxon>Bacillati</taxon>
        <taxon>Actinomycetota</taxon>
        <taxon>Actinomycetes</taxon>
        <taxon>Micrococcales</taxon>
        <taxon>Intrasporangiaceae</taxon>
        <taxon>Terrabacter</taxon>
    </lineage>
</organism>
<dbReference type="InterPro" id="IPR028994">
    <property type="entry name" value="Integrin_alpha_N"/>
</dbReference>
<dbReference type="InterPro" id="IPR002477">
    <property type="entry name" value="Peptidoglycan-bd-like"/>
</dbReference>
<dbReference type="PANTHER" id="PTHR44103">
    <property type="entry name" value="PROPROTEIN CONVERTASE P"/>
    <property type="match status" value="1"/>
</dbReference>
<feature type="chain" id="PRO_5046690567" description="Peptidoglycan binding protein" evidence="2">
    <location>
        <begin position="29"/>
        <end position="617"/>
    </location>
</feature>
<dbReference type="InterPro" id="IPR036365">
    <property type="entry name" value="PGBD-like_sf"/>
</dbReference>
<evidence type="ECO:0000256" key="1">
    <source>
        <dbReference type="ARBA" id="ARBA00022729"/>
    </source>
</evidence>
<evidence type="ECO:0000259" key="3">
    <source>
        <dbReference type="Pfam" id="PF01471"/>
    </source>
</evidence>
<dbReference type="Gene3D" id="1.10.101.10">
    <property type="entry name" value="PGBD-like superfamily/PGBD"/>
    <property type="match status" value="1"/>
</dbReference>
<dbReference type="InterPro" id="IPR036366">
    <property type="entry name" value="PGBDSf"/>
</dbReference>
<dbReference type="Pfam" id="PF26571">
    <property type="entry name" value="VldE"/>
    <property type="match status" value="1"/>
</dbReference>
<feature type="signal peptide" evidence="2">
    <location>
        <begin position="1"/>
        <end position="28"/>
    </location>
</feature>
<dbReference type="InterPro" id="IPR058593">
    <property type="entry name" value="ARB_07466-like_C"/>
</dbReference>
<name>A0ABN2RPR7_9MICO</name>
<keyword evidence="6" id="KW-1185">Reference proteome</keyword>
<sequence length="617" mass="63259">MPDPTPTRCARPRRLAAMLALTAATSIAAAGAPAAAATVPAAVTAALPDAVTAALPVTVTAPTAPAPVVPPGPAGLPAGIERPAAYVPSNDCDPVAKPGTVRLGDLLKATYGSYYRTVETCAPGPRSTSEHFDGRAVDFFLNVRDATQSAQASAFLSWLTAPDAAGNAFANARRLGVMYVIWNDKIWATYRASEGWRPYSNCASTPASSSDTNCHRNHIHISMSWEGAMGRTSYWTRTVAGQDFGPCRVPDLNWAPRYAGFNPNPCASYPTVVAPSGSSALLTTLVTNSGMDLRYGSSGPVVSAVQTALGVSATGAFDSRTQSALSAWQSRHQVAATGVMDPATWRAMLKAFGFGAPPSTGGVHGFDADGIADVLAVTSTGSLRLYRGDGAGYVTGGSQIGAGWNMFDTVFSPGDFSGDGKADLVARTPAGALFLYRGNGVGGFTGGGVQIGSGWNMYDTVFSPGDFTGDGRPDLLGRTPAGALYLYRGNGAGGFTGGGVQIGSGWNMFDMVLGAGDFTGDGRPDLFGRTPSGALYLYRGNGAGGFTGGGVQVGAGWGIYRTVFSAGDLNRDGHVDIVGVKGDGSFIVYAGDSSGRFTLAGRGAGTGWTFPAVFAVS</sequence>
<feature type="domain" description="Peptidoglycan binding-like" evidence="3">
    <location>
        <begin position="312"/>
        <end position="348"/>
    </location>
</feature>
<comment type="caution">
    <text evidence="5">The sequence shown here is derived from an EMBL/GenBank/DDBJ whole genome shotgun (WGS) entry which is preliminary data.</text>
</comment>